<dbReference type="PANTHER" id="PTHR13939">
    <property type="entry name" value="NICOTINAMIDE-NUCLEOTIDE AMIDOHYDROLASE PNCC"/>
    <property type="match status" value="1"/>
</dbReference>
<evidence type="ECO:0000313" key="3">
    <source>
        <dbReference type="Proteomes" id="UP000509626"/>
    </source>
</evidence>
<feature type="domain" description="MoaB/Mog" evidence="1">
    <location>
        <begin position="4"/>
        <end position="176"/>
    </location>
</feature>
<evidence type="ECO:0000259" key="1">
    <source>
        <dbReference type="SMART" id="SM00852"/>
    </source>
</evidence>
<evidence type="ECO:0000313" key="2">
    <source>
        <dbReference type="EMBL" id="QLG62796.1"/>
    </source>
</evidence>
<dbReference type="Pfam" id="PF00994">
    <property type="entry name" value="MoCF_biosynth"/>
    <property type="match status" value="1"/>
</dbReference>
<organism evidence="2 3">
    <name type="scientific">Halorarum salinum</name>
    <dbReference type="NCBI Taxonomy" id="2743089"/>
    <lineage>
        <taxon>Archaea</taxon>
        <taxon>Methanobacteriati</taxon>
        <taxon>Methanobacteriota</taxon>
        <taxon>Stenosarchaea group</taxon>
        <taxon>Halobacteria</taxon>
        <taxon>Halobacteriales</taxon>
        <taxon>Haloferacaceae</taxon>
        <taxon>Halorarum</taxon>
    </lineage>
</organism>
<dbReference type="NCBIfam" id="TIGR00177">
    <property type="entry name" value="molyb_syn"/>
    <property type="match status" value="1"/>
</dbReference>
<dbReference type="InterPro" id="IPR001453">
    <property type="entry name" value="MoaB/Mog_dom"/>
</dbReference>
<dbReference type="SUPFAM" id="SSF53218">
    <property type="entry name" value="Molybdenum cofactor biosynthesis proteins"/>
    <property type="match status" value="1"/>
</dbReference>
<keyword evidence="3" id="KW-1185">Reference proteome</keyword>
<dbReference type="InterPro" id="IPR036425">
    <property type="entry name" value="MoaB/Mog-like_dom_sf"/>
</dbReference>
<protein>
    <submittedName>
        <fullName evidence="2">Competence/damage-inducible protein A</fullName>
    </submittedName>
</protein>
<dbReference type="KEGG" id="halu:HUG12_14100"/>
<dbReference type="RefSeq" id="WP_179269381.1">
    <property type="nucleotide sequence ID" value="NZ_CP058579.1"/>
</dbReference>
<dbReference type="Gene3D" id="3.40.980.10">
    <property type="entry name" value="MoaB/Mog-like domain"/>
    <property type="match status" value="1"/>
</dbReference>
<gene>
    <name evidence="2" type="ORF">HUG12_14100</name>
</gene>
<sequence length="254" mass="26759">MQVAILTVGDELLAGETENTNASWLARQLAERGASVARILVVPDDADTIATYVREWAAEFDAVLVTGGLGGTHDDVTMDGVAAAFGRDAVVDADALEAVTESARAFADANPDVVDEYDLDLDLEAWARMPEGARMLDNPAGLAQGCAVGTVYVLPGVPEEMRATFEGVAGEFSGDAVSETVYTPAPEGALVATLAELRDRFDVVVGSYPAPRGTPNRVKVSGSDPKTVRAAIDWLEDRVETVPPPESDRRPGDA</sequence>
<dbReference type="OrthoDB" id="372037at2157"/>
<dbReference type="AlphaFoldDB" id="A0A7D5QAR5"/>
<dbReference type="Proteomes" id="UP000509626">
    <property type="component" value="Chromosome"/>
</dbReference>
<accession>A0A7D5QAR5</accession>
<name>A0A7D5QAR5_9EURY</name>
<reference evidence="2 3" key="1">
    <citation type="submission" date="2020-06" db="EMBL/GenBank/DDBJ databases">
        <title>NJ-3-1, isolated from saline soil.</title>
        <authorList>
            <person name="Cui H.L."/>
            <person name="Shi X."/>
        </authorList>
    </citation>
    <scope>NUCLEOTIDE SEQUENCE [LARGE SCALE GENOMIC DNA]</scope>
    <source>
        <strain evidence="2 3">NJ-3-1</strain>
    </source>
</reference>
<dbReference type="CDD" id="cd00885">
    <property type="entry name" value="cinA"/>
    <property type="match status" value="1"/>
</dbReference>
<dbReference type="Pfam" id="PF24102">
    <property type="entry name" value="FLAD1_M"/>
    <property type="match status" value="1"/>
</dbReference>
<dbReference type="EMBL" id="CP058579">
    <property type="protein sequence ID" value="QLG62796.1"/>
    <property type="molecule type" value="Genomic_DNA"/>
</dbReference>
<dbReference type="GeneID" id="56038613"/>
<dbReference type="InterPro" id="IPR050101">
    <property type="entry name" value="CinA"/>
</dbReference>
<dbReference type="PANTHER" id="PTHR13939:SF0">
    <property type="entry name" value="NMN AMIDOHYDROLASE-LIKE PROTEIN YFAY"/>
    <property type="match status" value="1"/>
</dbReference>
<dbReference type="SMART" id="SM00852">
    <property type="entry name" value="MoCF_biosynth"/>
    <property type="match status" value="1"/>
</dbReference>
<proteinExistence type="predicted"/>
<dbReference type="InterPro" id="IPR056596">
    <property type="entry name" value="FLAD1_M"/>
</dbReference>